<dbReference type="Proteomes" id="UP001320420">
    <property type="component" value="Unassembled WGS sequence"/>
</dbReference>
<comment type="subcellular location">
    <subcellularLocation>
        <location evidence="1">Membrane</location>
        <topology evidence="1">Multi-pass membrane protein</topology>
    </subcellularLocation>
</comment>
<keyword evidence="3 6" id="KW-0812">Transmembrane</keyword>
<dbReference type="AlphaFoldDB" id="A0AAN9UUS5"/>
<feature type="transmembrane region" description="Helical" evidence="6">
    <location>
        <begin position="226"/>
        <end position="247"/>
    </location>
</feature>
<comment type="caution">
    <text evidence="7">The sequence shown here is derived from an EMBL/GenBank/DDBJ whole genome shotgun (WGS) entry which is preliminary data.</text>
</comment>
<dbReference type="PANTHER" id="PTHR28286:SF1">
    <property type="entry name" value="30 KDA HEAT SHOCK PROTEIN-RELATED"/>
    <property type="match status" value="1"/>
</dbReference>
<dbReference type="PANTHER" id="PTHR28286">
    <property type="match status" value="1"/>
</dbReference>
<name>A0AAN9UUS5_9PEZI</name>
<dbReference type="Gene3D" id="1.20.1070.10">
    <property type="entry name" value="Rhodopsin 7-helix transmembrane proteins"/>
    <property type="match status" value="1"/>
</dbReference>
<reference evidence="7 8" key="1">
    <citation type="submission" date="2024-02" db="EMBL/GenBank/DDBJ databases">
        <title>De novo assembly and annotation of 12 fungi associated with fruit tree decline syndrome in Ontario, Canada.</title>
        <authorList>
            <person name="Sulman M."/>
            <person name="Ellouze W."/>
            <person name="Ilyukhin E."/>
        </authorList>
    </citation>
    <scope>NUCLEOTIDE SEQUENCE [LARGE SCALE GENOMIC DNA]</scope>
    <source>
        <strain evidence="7 8">M11/M66-122</strain>
    </source>
</reference>
<proteinExistence type="inferred from homology"/>
<protein>
    <recommendedName>
        <fullName evidence="9">Family A G protein-coupled receptor-like protein</fullName>
    </recommendedName>
</protein>
<feature type="transmembrane region" description="Helical" evidence="6">
    <location>
        <begin position="58"/>
        <end position="76"/>
    </location>
</feature>
<keyword evidence="8" id="KW-1185">Reference proteome</keyword>
<feature type="transmembrane region" description="Helical" evidence="6">
    <location>
        <begin position="184"/>
        <end position="206"/>
    </location>
</feature>
<dbReference type="EMBL" id="JAKJXP020000011">
    <property type="protein sequence ID" value="KAK7755730.1"/>
    <property type="molecule type" value="Genomic_DNA"/>
</dbReference>
<evidence type="ECO:0000256" key="1">
    <source>
        <dbReference type="ARBA" id="ARBA00004141"/>
    </source>
</evidence>
<evidence type="ECO:0000256" key="4">
    <source>
        <dbReference type="ARBA" id="ARBA00022989"/>
    </source>
</evidence>
<organism evidence="7 8">
    <name type="scientific">Diatrype stigma</name>
    <dbReference type="NCBI Taxonomy" id="117547"/>
    <lineage>
        <taxon>Eukaryota</taxon>
        <taxon>Fungi</taxon>
        <taxon>Dikarya</taxon>
        <taxon>Ascomycota</taxon>
        <taxon>Pezizomycotina</taxon>
        <taxon>Sordariomycetes</taxon>
        <taxon>Xylariomycetidae</taxon>
        <taxon>Xylariales</taxon>
        <taxon>Diatrypaceae</taxon>
        <taxon>Diatrype</taxon>
    </lineage>
</organism>
<dbReference type="SMART" id="SM01021">
    <property type="entry name" value="Bac_rhodopsin"/>
    <property type="match status" value="1"/>
</dbReference>
<feature type="transmembrane region" description="Helical" evidence="6">
    <location>
        <begin position="133"/>
        <end position="153"/>
    </location>
</feature>
<dbReference type="GO" id="GO:0005783">
    <property type="term" value="C:endoplasmic reticulum"/>
    <property type="evidence" value="ECO:0007669"/>
    <property type="project" value="TreeGrafter"/>
</dbReference>
<keyword evidence="5 6" id="KW-0472">Membrane</keyword>
<dbReference type="Pfam" id="PF01036">
    <property type="entry name" value="Bac_rhodopsin"/>
    <property type="match status" value="1"/>
</dbReference>
<gene>
    <name evidence="7" type="ORF">SLS62_002343</name>
</gene>
<dbReference type="InterPro" id="IPR001425">
    <property type="entry name" value="Arc/bac/fun_rhodopsins"/>
</dbReference>
<evidence type="ECO:0000256" key="2">
    <source>
        <dbReference type="ARBA" id="ARBA00008130"/>
    </source>
</evidence>
<evidence type="ECO:0000313" key="8">
    <source>
        <dbReference type="Proteomes" id="UP001320420"/>
    </source>
</evidence>
<dbReference type="PRINTS" id="PR00251">
    <property type="entry name" value="BACTRLOPSIN"/>
</dbReference>
<feature type="transmembrane region" description="Helical" evidence="6">
    <location>
        <begin position="30"/>
        <end position="51"/>
    </location>
</feature>
<feature type="transmembrane region" description="Helical" evidence="6">
    <location>
        <begin position="108"/>
        <end position="126"/>
    </location>
</feature>
<feature type="transmembrane region" description="Helical" evidence="6">
    <location>
        <begin position="159"/>
        <end position="177"/>
    </location>
</feature>
<keyword evidence="4 6" id="KW-1133">Transmembrane helix</keyword>
<evidence type="ECO:0000256" key="5">
    <source>
        <dbReference type="ARBA" id="ARBA00023136"/>
    </source>
</evidence>
<evidence type="ECO:0000256" key="6">
    <source>
        <dbReference type="SAM" id="Phobius"/>
    </source>
</evidence>
<sequence length="288" mass="31446">MSIVLRANEALSLNPASGVAETLSLNGSNWLWAVTGIYLLSFIVLLTFCFTTPESDRVFHYLFTVALLVGAVTYYAEASDLGWSAIGQQPAPLDPDQVSGRQLFYAKYINWAISFPSVALALGLLSGVSWTTIFTNISISWLWVLTYLAAAYVDSSYKWGFFAFGTLAWLILAMSTLNESREAAALLGIGRHYIVLAGWANLLWLLYPAAFGLSDGSRMLGVTGGFIFFGILDVLLVPVLSFAFLVLGRKWDYERLNLAFSDHRGGLDLEESTKIKTAPVAGDNALAP</sequence>
<evidence type="ECO:0000313" key="7">
    <source>
        <dbReference type="EMBL" id="KAK7755730.1"/>
    </source>
</evidence>
<evidence type="ECO:0000256" key="3">
    <source>
        <dbReference type="ARBA" id="ARBA00022692"/>
    </source>
</evidence>
<evidence type="ECO:0008006" key="9">
    <source>
        <dbReference type="Google" id="ProtNLM"/>
    </source>
</evidence>
<dbReference type="InterPro" id="IPR043476">
    <property type="entry name" value="Yro2-like_7TM"/>
</dbReference>
<accession>A0AAN9UUS5</accession>
<dbReference type="GO" id="GO:0005886">
    <property type="term" value="C:plasma membrane"/>
    <property type="evidence" value="ECO:0007669"/>
    <property type="project" value="TreeGrafter"/>
</dbReference>
<dbReference type="SUPFAM" id="SSF81321">
    <property type="entry name" value="Family A G protein-coupled receptor-like"/>
    <property type="match status" value="1"/>
</dbReference>
<comment type="similarity">
    <text evidence="2">Belongs to the archaeal/bacterial/fungal opsin family.</text>
</comment>
<dbReference type="CDD" id="cd15239">
    <property type="entry name" value="7tm_YRO2_fungal-like"/>
    <property type="match status" value="1"/>
</dbReference>